<dbReference type="Pfam" id="PF00588">
    <property type="entry name" value="SpoU_methylase"/>
    <property type="match status" value="1"/>
</dbReference>
<sequence length="1139" mass="129142">MEDGSESAEGKYSRSYFVELVDQVHKEEDIADLITFYGTLSSDQLELTLPSLCLLAEKCPESLEKRMMDLVFSTLIDANSSRSARKAAISCLQTLTRGESLWCNFFTLAQCLEEPQFHILNPVLPRLDLVLQSIYSNLLAFKWAKVLFIRALAHSNGWIRLWALEKLLAVKPIFMASDEDLLFSVLLKHLDSNDPFWRLLERQKLKSFVKALTDLFEGIFLVLDDASRGDFMRKTIRSASEISSPSSLFFISEALKAVNPSRCLSLEDFPSLIALARKTRHIQHTTMRLSTMFNYVLFFSKALESSCEAVNELGILTAFFSREDPCLLNSFIDMKTSQDMLRTVVEPVDMVELALHSHRNLQKDDFAVLLWTRARLSELTSLDHDLAQLIHGYVLLRCAVTAASETECYVILTVYMGLLKRLKYSFKPIADLALTLISEKGIPLTRETLLVRVLDDIYETLTSNEKDDVAQKFARYIGGNALSPLQRTMIMTDSSDCKDVNKLASALQQYRLSLVLKCRLPTVFQKNADDVVKECIDCLECASAYPVAECYLDIAGLVIEKVSYPQTLLAMLAAAFNAMNEERKSQYFLPALRRTLSLCLKKFAVAHSDATQFVLEKCSELLQLAHLNTPVALLISQCLLDACRLNPLCEDWANIVFDVAVFGPIPKKEQKVLNAAYDMIYEQRVNEFNDIHRPFEVVQRTRLNGICIALRLCKDDAKFAKHLVQHLITEINSLNKSSSRSFGLSLAHRQNTRAVALLLLIADFVQDEDVIDVVFSECVDWIVDPCQQFSIKLLLEWVLVRLALRSPQLKQRVIDLEKLFVVKRIGSVTSWINIMVLMSRSEEQEESLPIYIEMVLPWATAQNFAVRCTAIAALRLLYNRLPHEKLSEWKLLRKVVEFDGEPSGNSKRIIENLLADFYFAHLHPTQHFDMQTILVEIPAKTGMPFEETIAVELLKKFNLSEVSSINGDSRFLSAQSLVYSALSKSSRCAPDMNDGPDVDSMQLEGSSLVQRKLITKERNVQEDCSIIVVASLVDKPNNLGGLCRTCEIFGVDELVIADPIFVSDVGFKALSLSSEKKQKIDYVRPERLLSYLEEMRSKGYTVIAAEQTTDSIFLHKFNFPKKVRKFLETNFPLQRGGVW</sequence>
<feature type="domain" description="tRNA/rRNA methyltransferase SpoU type" evidence="3">
    <location>
        <begin position="1026"/>
        <end position="1123"/>
    </location>
</feature>
<dbReference type="Proteomes" id="UP001331761">
    <property type="component" value="Unassembled WGS sequence"/>
</dbReference>
<dbReference type="EMBL" id="WIXE01016571">
    <property type="protein sequence ID" value="KAK5972527.1"/>
    <property type="molecule type" value="Genomic_DNA"/>
</dbReference>
<dbReference type="InterPro" id="IPR029026">
    <property type="entry name" value="tRNA_m1G_MTases_N"/>
</dbReference>
<dbReference type="PANTHER" id="PTHR12029:SF11">
    <property type="entry name" value="METHYLTRANSFERASE TARBP1-RELATED"/>
    <property type="match status" value="1"/>
</dbReference>
<evidence type="ECO:0000313" key="5">
    <source>
        <dbReference type="Proteomes" id="UP001331761"/>
    </source>
</evidence>
<dbReference type="InterPro" id="IPR029028">
    <property type="entry name" value="Alpha/beta_knot_MTases"/>
</dbReference>
<dbReference type="InterPro" id="IPR001537">
    <property type="entry name" value="SpoU_MeTrfase"/>
</dbReference>
<organism evidence="4 5">
    <name type="scientific">Trichostrongylus colubriformis</name>
    <name type="common">Black scour worm</name>
    <dbReference type="NCBI Taxonomy" id="6319"/>
    <lineage>
        <taxon>Eukaryota</taxon>
        <taxon>Metazoa</taxon>
        <taxon>Ecdysozoa</taxon>
        <taxon>Nematoda</taxon>
        <taxon>Chromadorea</taxon>
        <taxon>Rhabditida</taxon>
        <taxon>Rhabditina</taxon>
        <taxon>Rhabditomorpha</taxon>
        <taxon>Strongyloidea</taxon>
        <taxon>Trichostrongylidae</taxon>
        <taxon>Trichostrongylus</taxon>
    </lineage>
</organism>
<dbReference type="GO" id="GO:0016423">
    <property type="term" value="F:tRNA (guanine) methyltransferase activity"/>
    <property type="evidence" value="ECO:0007669"/>
    <property type="project" value="TreeGrafter"/>
</dbReference>
<keyword evidence="1" id="KW-0489">Methyltransferase</keyword>
<reference evidence="4 5" key="1">
    <citation type="submission" date="2019-10" db="EMBL/GenBank/DDBJ databases">
        <title>Assembly and Annotation for the nematode Trichostrongylus colubriformis.</title>
        <authorList>
            <person name="Martin J."/>
        </authorList>
    </citation>
    <scope>NUCLEOTIDE SEQUENCE [LARGE SCALE GENOMIC DNA]</scope>
    <source>
        <strain evidence="4">G859</strain>
        <tissue evidence="4">Whole worm</tissue>
    </source>
</reference>
<dbReference type="GO" id="GO:0030488">
    <property type="term" value="P:tRNA methylation"/>
    <property type="evidence" value="ECO:0007669"/>
    <property type="project" value="TreeGrafter"/>
</dbReference>
<keyword evidence="5" id="KW-1185">Reference proteome</keyword>
<dbReference type="SUPFAM" id="SSF75217">
    <property type="entry name" value="alpha/beta knot"/>
    <property type="match status" value="1"/>
</dbReference>
<evidence type="ECO:0000256" key="1">
    <source>
        <dbReference type="ARBA" id="ARBA00022603"/>
    </source>
</evidence>
<dbReference type="GO" id="GO:0003723">
    <property type="term" value="F:RNA binding"/>
    <property type="evidence" value="ECO:0007669"/>
    <property type="project" value="InterPro"/>
</dbReference>
<feature type="non-terminal residue" evidence="4">
    <location>
        <position position="1139"/>
    </location>
</feature>
<dbReference type="Gene3D" id="3.40.1280.10">
    <property type="match status" value="1"/>
</dbReference>
<proteinExistence type="predicted"/>
<accession>A0AAN8IKC3</accession>
<evidence type="ECO:0000259" key="3">
    <source>
        <dbReference type="Pfam" id="PF00588"/>
    </source>
</evidence>
<protein>
    <recommendedName>
        <fullName evidence="3">tRNA/rRNA methyltransferase SpoU type domain-containing protein</fullName>
    </recommendedName>
</protein>
<name>A0AAN8IKC3_TRICO</name>
<evidence type="ECO:0000313" key="4">
    <source>
        <dbReference type="EMBL" id="KAK5972527.1"/>
    </source>
</evidence>
<dbReference type="InterPro" id="IPR045330">
    <property type="entry name" value="TRM3/TARBP1"/>
</dbReference>
<keyword evidence="2" id="KW-0808">Transferase</keyword>
<evidence type="ECO:0000256" key="2">
    <source>
        <dbReference type="ARBA" id="ARBA00022679"/>
    </source>
</evidence>
<gene>
    <name evidence="4" type="ORF">GCK32_006051</name>
</gene>
<dbReference type="PANTHER" id="PTHR12029">
    <property type="entry name" value="RNA METHYLTRANSFERASE"/>
    <property type="match status" value="1"/>
</dbReference>
<comment type="caution">
    <text evidence="4">The sequence shown here is derived from an EMBL/GenBank/DDBJ whole genome shotgun (WGS) entry which is preliminary data.</text>
</comment>
<dbReference type="AlphaFoldDB" id="A0AAN8IKC3"/>